<dbReference type="GO" id="GO:0016757">
    <property type="term" value="F:glycosyltransferase activity"/>
    <property type="evidence" value="ECO:0007669"/>
    <property type="project" value="UniProtKB-KW"/>
</dbReference>
<evidence type="ECO:0000256" key="2">
    <source>
        <dbReference type="ARBA" id="ARBA00022679"/>
    </source>
</evidence>
<evidence type="ECO:0000313" key="6">
    <source>
        <dbReference type="Proteomes" id="UP000521379"/>
    </source>
</evidence>
<keyword evidence="2 5" id="KW-0808">Transferase</keyword>
<dbReference type="Gene3D" id="3.40.50.2000">
    <property type="entry name" value="Glycogen Phosphorylase B"/>
    <property type="match status" value="2"/>
</dbReference>
<feature type="domain" description="Glycosyltransferase subfamily 4-like N-terminal" evidence="4">
    <location>
        <begin position="217"/>
        <end position="390"/>
    </location>
</feature>
<dbReference type="SUPFAM" id="SSF53756">
    <property type="entry name" value="UDP-Glycosyltransferase/glycogen phosphorylase"/>
    <property type="match status" value="1"/>
</dbReference>
<evidence type="ECO:0000259" key="3">
    <source>
        <dbReference type="Pfam" id="PF00534"/>
    </source>
</evidence>
<gene>
    <name evidence="5" type="ORF">GTW58_07395</name>
</gene>
<keyword evidence="6" id="KW-1185">Reference proteome</keyword>
<comment type="caution">
    <text evidence="5">The sequence shown here is derived from an EMBL/GenBank/DDBJ whole genome shotgun (WGS) entry which is preliminary data.</text>
</comment>
<evidence type="ECO:0000256" key="1">
    <source>
        <dbReference type="ARBA" id="ARBA00022676"/>
    </source>
</evidence>
<dbReference type="EMBL" id="JAAVUN010000012">
    <property type="protein sequence ID" value="NKE09762.1"/>
    <property type="molecule type" value="Genomic_DNA"/>
</dbReference>
<evidence type="ECO:0000259" key="4">
    <source>
        <dbReference type="Pfam" id="PF13439"/>
    </source>
</evidence>
<accession>A0A846TVG4</accession>
<name>A0A846TVG4_9MICC</name>
<proteinExistence type="predicted"/>
<dbReference type="PANTHER" id="PTHR12526">
    <property type="entry name" value="GLYCOSYLTRANSFERASE"/>
    <property type="match status" value="1"/>
</dbReference>
<dbReference type="Proteomes" id="UP000521379">
    <property type="component" value="Unassembled WGS sequence"/>
</dbReference>
<dbReference type="InterPro" id="IPR028098">
    <property type="entry name" value="Glyco_trans_4-like_N"/>
</dbReference>
<keyword evidence="1" id="KW-0328">Glycosyltransferase</keyword>
<organism evidence="5 6">
    <name type="scientific">Kocuria subflava</name>
    <dbReference type="NCBI Taxonomy" id="1736139"/>
    <lineage>
        <taxon>Bacteria</taxon>
        <taxon>Bacillati</taxon>
        <taxon>Actinomycetota</taxon>
        <taxon>Actinomycetes</taxon>
        <taxon>Micrococcales</taxon>
        <taxon>Micrococcaceae</taxon>
        <taxon>Kocuria</taxon>
    </lineage>
</organism>
<dbReference type="CDD" id="cd03794">
    <property type="entry name" value="GT4_WbuB-like"/>
    <property type="match status" value="1"/>
</dbReference>
<sequence length="616" mass="66814">MPWGAHLRLVLSTVWEHTGTDPVVFALQVSRRLPTPVAQRIARPLSRTTAWTPAIGAVGLHITGREQQLEDLFDAASRVQPRTARQRRGLRRLAEVALAVDSVDHAFRLTSQVPQKLRGAAGTRARRDWYLGEMSSAVVELQRAWLTGRATAGERRQLERLVDERAQFHGARPRLAGLLGEDLPMVTTTYRPREQTVVHVLTNSVPHTSSGYALRSHSLLSAQAKQGWRVHAVTRPGYPVQVGKLGAAVYDVIDGVTYHRINPPTLPTTATGRLELFARDLLALCLLTRPAVLHTTTHFVNALVVREVAEVLGIPWVYEVRGQLADTWASRRPAVAASSERYRCFTSREAEAARQADDVAALGGAMANRIQEITQGAVDSGSVRLVPNAVGADYEPEPETVAGVRARLDLDRWGISGESFLVGSVTSVVDYEGLDDLIRAMVDLPPGITAVIVGEGSARPGLQELARGLGVAQRVAFVGRVSRSEARQWQRALDVFVVPRRDRAVTRAVTPLKIVEASASAVPVIASDLPAIAESVQDRVTGLLVPAENPGALADAIMKLWADRGLALRLGQAGRKAVLEHRTWSAVAAGTLAQYLRLTRATSTDAISGTTPRRTA</sequence>
<reference evidence="5 6" key="1">
    <citation type="submission" date="2020-02" db="EMBL/GenBank/DDBJ databases">
        <authorList>
            <person name="Sun Q."/>
        </authorList>
    </citation>
    <scope>NUCLEOTIDE SEQUENCE [LARGE SCALE GENOMIC DNA]</scope>
    <source>
        <strain evidence="5 6">YIM 13062</strain>
    </source>
</reference>
<dbReference type="Pfam" id="PF00534">
    <property type="entry name" value="Glycos_transf_1"/>
    <property type="match status" value="1"/>
</dbReference>
<dbReference type="InterPro" id="IPR001296">
    <property type="entry name" value="Glyco_trans_1"/>
</dbReference>
<dbReference type="AlphaFoldDB" id="A0A846TVG4"/>
<dbReference type="PANTHER" id="PTHR12526:SF510">
    <property type="entry name" value="D-INOSITOL 3-PHOSPHATE GLYCOSYLTRANSFERASE"/>
    <property type="match status" value="1"/>
</dbReference>
<dbReference type="Pfam" id="PF13439">
    <property type="entry name" value="Glyco_transf_4"/>
    <property type="match status" value="1"/>
</dbReference>
<evidence type="ECO:0000313" key="5">
    <source>
        <dbReference type="EMBL" id="NKE09762.1"/>
    </source>
</evidence>
<protein>
    <submittedName>
        <fullName evidence="5">Glycosyltransferase</fullName>
    </submittedName>
</protein>
<feature type="domain" description="Glycosyl transferase family 1" evidence="3">
    <location>
        <begin position="413"/>
        <end position="576"/>
    </location>
</feature>